<dbReference type="EMBL" id="PSZM01000046">
    <property type="protein sequence ID" value="PQL90482.1"/>
    <property type="molecule type" value="Genomic_DNA"/>
</dbReference>
<dbReference type="PANTHER" id="PTHR11645">
    <property type="entry name" value="PYRROLINE-5-CARBOXYLATE REDUCTASE"/>
    <property type="match status" value="1"/>
</dbReference>
<dbReference type="Pfam" id="PF14748">
    <property type="entry name" value="P5CR_dimer"/>
    <property type="match status" value="1"/>
</dbReference>
<evidence type="ECO:0000256" key="6">
    <source>
        <dbReference type="PIRSR" id="PIRSR000193-1"/>
    </source>
</evidence>
<dbReference type="Proteomes" id="UP000238042">
    <property type="component" value="Unassembled WGS sequence"/>
</dbReference>
<comment type="function">
    <text evidence="4">Catalyzes the reduction of 1-pyrroline-5-carboxylate (PCA) to L-proline.</text>
</comment>
<dbReference type="GO" id="GO:0055129">
    <property type="term" value="P:L-proline biosynthetic process"/>
    <property type="evidence" value="ECO:0007669"/>
    <property type="project" value="UniProtKB-UniRule"/>
</dbReference>
<evidence type="ECO:0000313" key="10">
    <source>
        <dbReference type="Proteomes" id="UP000238042"/>
    </source>
</evidence>
<keyword evidence="3 4" id="KW-0560">Oxidoreductase</keyword>
<feature type="domain" description="Pyrroline-5-carboxylate reductase dimerisation" evidence="8">
    <location>
        <begin position="157"/>
        <end position="259"/>
    </location>
</feature>
<dbReference type="InterPro" id="IPR029036">
    <property type="entry name" value="P5CR_dimer"/>
</dbReference>
<protein>
    <recommendedName>
        <fullName evidence="4 5">Pyrroline-5-carboxylate reductase</fullName>
        <shortName evidence="4">P5C reductase</shortName>
        <shortName evidence="4">P5CR</shortName>
        <ecNumber evidence="4 5">1.5.1.2</ecNumber>
    </recommendedName>
    <alternativeName>
        <fullName evidence="4">PCA reductase</fullName>
    </alternativeName>
</protein>
<keyword evidence="4" id="KW-0963">Cytoplasm</keyword>
<evidence type="ECO:0000256" key="1">
    <source>
        <dbReference type="ARBA" id="ARBA00005525"/>
    </source>
</evidence>
<dbReference type="NCBIfam" id="TIGR00112">
    <property type="entry name" value="proC"/>
    <property type="match status" value="1"/>
</dbReference>
<comment type="similarity">
    <text evidence="1 4">Belongs to the pyrroline-5-carboxylate reductase family.</text>
</comment>
<feature type="domain" description="Pyrroline-5-carboxylate reductase catalytic N-terminal" evidence="7">
    <location>
        <begin position="2"/>
        <end position="95"/>
    </location>
</feature>
<dbReference type="OrthoDB" id="9805754at2"/>
<dbReference type="UniPathway" id="UPA00098">
    <property type="reaction ID" value="UER00361"/>
</dbReference>
<reference evidence="9 10" key="1">
    <citation type="submission" date="2018-02" db="EMBL/GenBank/DDBJ databases">
        <title>Genome sequences of Apibacter spp., gut symbionts of Asian honey bees.</title>
        <authorList>
            <person name="Kwong W.K."/>
            <person name="Steele M.I."/>
            <person name="Moran N.A."/>
        </authorList>
    </citation>
    <scope>NUCLEOTIDE SEQUENCE [LARGE SCALE GENOMIC DNA]</scope>
    <source>
        <strain evidence="10">wkB301</strain>
    </source>
</reference>
<evidence type="ECO:0000256" key="4">
    <source>
        <dbReference type="HAMAP-Rule" id="MF_01925"/>
    </source>
</evidence>
<accession>A0A2S8A7E3</accession>
<feature type="binding site" evidence="6">
    <location>
        <begin position="6"/>
        <end position="11"/>
    </location>
    <ligand>
        <name>NADP(+)</name>
        <dbReference type="ChEBI" id="CHEBI:58349"/>
    </ligand>
</feature>
<dbReference type="InterPro" id="IPR000304">
    <property type="entry name" value="Pyrroline-COOH_reductase"/>
</dbReference>
<dbReference type="PANTHER" id="PTHR11645:SF0">
    <property type="entry name" value="PYRROLINE-5-CARBOXYLATE REDUCTASE 3"/>
    <property type="match status" value="1"/>
</dbReference>
<dbReference type="InterPro" id="IPR028939">
    <property type="entry name" value="P5C_Rdtase_cat_N"/>
</dbReference>
<name>A0A2S8A7E3_9FLAO</name>
<evidence type="ECO:0000313" key="9">
    <source>
        <dbReference type="EMBL" id="PQL90482.1"/>
    </source>
</evidence>
<evidence type="ECO:0000256" key="3">
    <source>
        <dbReference type="ARBA" id="ARBA00023002"/>
    </source>
</evidence>
<dbReference type="InterPro" id="IPR036291">
    <property type="entry name" value="NAD(P)-bd_dom_sf"/>
</dbReference>
<dbReference type="GO" id="GO:0004735">
    <property type="term" value="F:pyrroline-5-carboxylate reductase activity"/>
    <property type="evidence" value="ECO:0007669"/>
    <property type="project" value="UniProtKB-UniRule"/>
</dbReference>
<organism evidence="9 10">
    <name type="scientific">Apibacter adventoris</name>
    <dbReference type="NCBI Taxonomy" id="1679466"/>
    <lineage>
        <taxon>Bacteria</taxon>
        <taxon>Pseudomonadati</taxon>
        <taxon>Bacteroidota</taxon>
        <taxon>Flavobacteriia</taxon>
        <taxon>Flavobacteriales</taxon>
        <taxon>Weeksellaceae</taxon>
        <taxon>Apibacter</taxon>
    </lineage>
</organism>
<dbReference type="InterPro" id="IPR008927">
    <property type="entry name" value="6-PGluconate_DH-like_C_sf"/>
</dbReference>
<dbReference type="SUPFAM" id="SSF48179">
    <property type="entry name" value="6-phosphogluconate dehydrogenase C-terminal domain-like"/>
    <property type="match status" value="1"/>
</dbReference>
<keyword evidence="2 4" id="KW-0521">NADP</keyword>
<comment type="subcellular location">
    <subcellularLocation>
        <location evidence="4">Cytoplasm</location>
    </subcellularLocation>
</comment>
<evidence type="ECO:0000259" key="7">
    <source>
        <dbReference type="Pfam" id="PF03807"/>
    </source>
</evidence>
<gene>
    <name evidence="4 9" type="primary">proC</name>
    <name evidence="9" type="ORF">C4S77_11370</name>
</gene>
<comment type="caution">
    <text evidence="9">The sequence shown here is derived from an EMBL/GenBank/DDBJ whole genome shotgun (WGS) entry which is preliminary data.</text>
</comment>
<evidence type="ECO:0000256" key="2">
    <source>
        <dbReference type="ARBA" id="ARBA00022857"/>
    </source>
</evidence>
<sequence length="264" mass="28730">MKIAIIGAGNLGLAIAKGIINSKITETLYITKRNIKTLQELDTLDNVFLTSDNREAVKNSDIVIFAIQPAHMQEIILDCKDLFKEEQTLISVVAGFNIHKIEDIIGDNLSIIQAMPNTAISVNQSMTCICSNKKGKEKINLAQNIFNQLGYSIEVPEEQMQAATVICSSGIAFWMRLIHAQTQGAIELGLEPKEAVDMITHTCIGAARLLISGNNHPEQEIDKVTTPGGCTIAGLNEMEHQGLSSSIIKGLLASYNKISKIAKN</sequence>
<evidence type="ECO:0000256" key="5">
    <source>
        <dbReference type="NCBIfam" id="TIGR00112"/>
    </source>
</evidence>
<feature type="binding site" evidence="6">
    <location>
        <begin position="66"/>
        <end position="69"/>
    </location>
    <ligand>
        <name>NADP(+)</name>
        <dbReference type="ChEBI" id="CHEBI:58349"/>
    </ligand>
</feature>
<comment type="catalytic activity">
    <reaction evidence="4">
        <text>L-proline + NADP(+) = (S)-1-pyrroline-5-carboxylate + NADPH + 2 H(+)</text>
        <dbReference type="Rhea" id="RHEA:14109"/>
        <dbReference type="ChEBI" id="CHEBI:15378"/>
        <dbReference type="ChEBI" id="CHEBI:17388"/>
        <dbReference type="ChEBI" id="CHEBI:57783"/>
        <dbReference type="ChEBI" id="CHEBI:58349"/>
        <dbReference type="ChEBI" id="CHEBI:60039"/>
        <dbReference type="EC" id="1.5.1.2"/>
    </reaction>
</comment>
<dbReference type="Pfam" id="PF03807">
    <property type="entry name" value="F420_oxidored"/>
    <property type="match status" value="1"/>
</dbReference>
<keyword evidence="4" id="KW-0641">Proline biosynthesis</keyword>
<keyword evidence="10" id="KW-1185">Reference proteome</keyword>
<proteinExistence type="inferred from homology"/>
<dbReference type="Gene3D" id="3.40.50.720">
    <property type="entry name" value="NAD(P)-binding Rossmann-like Domain"/>
    <property type="match status" value="1"/>
</dbReference>
<comment type="pathway">
    <text evidence="4">Amino-acid biosynthesis; L-proline biosynthesis; L-proline from L-glutamate 5-semialdehyde: step 1/1.</text>
</comment>
<dbReference type="EC" id="1.5.1.2" evidence="4 5"/>
<dbReference type="HAMAP" id="MF_01925">
    <property type="entry name" value="P5C_reductase"/>
    <property type="match status" value="1"/>
</dbReference>
<dbReference type="PIRSF" id="PIRSF000193">
    <property type="entry name" value="Pyrrol-5-carb_rd"/>
    <property type="match status" value="1"/>
</dbReference>
<dbReference type="AlphaFoldDB" id="A0A2S8A7E3"/>
<dbReference type="SUPFAM" id="SSF51735">
    <property type="entry name" value="NAD(P)-binding Rossmann-fold domains"/>
    <property type="match status" value="1"/>
</dbReference>
<dbReference type="Gene3D" id="1.10.3730.10">
    <property type="entry name" value="ProC C-terminal domain-like"/>
    <property type="match status" value="1"/>
</dbReference>
<feature type="binding site" evidence="6">
    <location>
        <position position="53"/>
    </location>
    <ligand>
        <name>NADPH</name>
        <dbReference type="ChEBI" id="CHEBI:57783"/>
    </ligand>
</feature>
<dbReference type="GO" id="GO:0005737">
    <property type="term" value="C:cytoplasm"/>
    <property type="evidence" value="ECO:0007669"/>
    <property type="project" value="UniProtKB-SubCell"/>
</dbReference>
<comment type="catalytic activity">
    <reaction evidence="4">
        <text>L-proline + NAD(+) = (S)-1-pyrroline-5-carboxylate + NADH + 2 H(+)</text>
        <dbReference type="Rhea" id="RHEA:14105"/>
        <dbReference type="ChEBI" id="CHEBI:15378"/>
        <dbReference type="ChEBI" id="CHEBI:17388"/>
        <dbReference type="ChEBI" id="CHEBI:57540"/>
        <dbReference type="ChEBI" id="CHEBI:57945"/>
        <dbReference type="ChEBI" id="CHEBI:60039"/>
        <dbReference type="EC" id="1.5.1.2"/>
    </reaction>
</comment>
<evidence type="ECO:0000259" key="8">
    <source>
        <dbReference type="Pfam" id="PF14748"/>
    </source>
</evidence>
<keyword evidence="4" id="KW-0028">Amino-acid biosynthesis</keyword>
<dbReference type="RefSeq" id="WP_105247647.1">
    <property type="nucleotide sequence ID" value="NZ_PSZM01000046.1"/>
</dbReference>